<name>A0ABM9HWL8_9GAMM</name>
<reference evidence="1 2" key="1">
    <citation type="submission" date="2023-03" db="EMBL/GenBank/DDBJ databases">
        <authorList>
            <person name="Pearce D."/>
        </authorList>
    </citation>
    <scope>NUCLEOTIDE SEQUENCE [LARGE SCALE GENOMIC DNA]</scope>
    <source>
        <strain evidence="1">Msz</strain>
    </source>
</reference>
<dbReference type="RefSeq" id="WP_051331733.1">
    <property type="nucleotide sequence ID" value="NZ_OX458333.1"/>
</dbReference>
<gene>
    <name evidence="1" type="ORF">MSZNOR_0338</name>
</gene>
<keyword evidence="2" id="KW-1185">Reference proteome</keyword>
<dbReference type="Proteomes" id="UP001162030">
    <property type="component" value="Chromosome"/>
</dbReference>
<organism evidence="1 2">
    <name type="scientific">Methylocaldum szegediense</name>
    <dbReference type="NCBI Taxonomy" id="73780"/>
    <lineage>
        <taxon>Bacteria</taxon>
        <taxon>Pseudomonadati</taxon>
        <taxon>Pseudomonadota</taxon>
        <taxon>Gammaproteobacteria</taxon>
        <taxon>Methylococcales</taxon>
        <taxon>Methylococcaceae</taxon>
        <taxon>Methylocaldum</taxon>
    </lineage>
</organism>
<protein>
    <submittedName>
        <fullName evidence="1">Uncharacterized protein</fullName>
    </submittedName>
</protein>
<evidence type="ECO:0000313" key="1">
    <source>
        <dbReference type="EMBL" id="CAI8734120.1"/>
    </source>
</evidence>
<accession>A0ABM9HWL8</accession>
<proteinExistence type="predicted"/>
<dbReference type="EMBL" id="OX458333">
    <property type="protein sequence ID" value="CAI8734120.1"/>
    <property type="molecule type" value="Genomic_DNA"/>
</dbReference>
<dbReference type="Gene3D" id="3.40.50.1820">
    <property type="entry name" value="alpha/beta hydrolase"/>
    <property type="match status" value="1"/>
</dbReference>
<evidence type="ECO:0000313" key="2">
    <source>
        <dbReference type="Proteomes" id="UP001162030"/>
    </source>
</evidence>
<sequence length="177" mass="20075">MSELIPQIRNLHTTAFVLSMLSNAGANQKNSSPAALIAYLTDQINDKLGTWEFKIFFGDWKIALGPYIYQHSPKANMIDNAMVVFNNAATNTYVVAIAATNPISDYDWAIEDFNVCFTKDWPNSDAPRGYQDFVRHIHRCHEYSRYALRFRWAKRTEFAGLSGVCGQPGCHANLYRA</sequence>
<dbReference type="InterPro" id="IPR029058">
    <property type="entry name" value="AB_hydrolase_fold"/>
</dbReference>